<protein>
    <submittedName>
        <fullName evidence="1">Uncharacterized protein</fullName>
    </submittedName>
</protein>
<reference evidence="1" key="1">
    <citation type="submission" date="2007-11" db="EMBL/GenBank/DDBJ databases">
        <authorList>
            <person name="Fulton L."/>
            <person name="Clifton S."/>
            <person name="Fulton B."/>
            <person name="Xu J."/>
            <person name="Minx P."/>
            <person name="Pepin K.H."/>
            <person name="Johnson M."/>
            <person name="Thiruvilangam P."/>
            <person name="Bhonagiri V."/>
            <person name="Nash W.E."/>
            <person name="Mardis E.R."/>
            <person name="Wilson R.K."/>
        </authorList>
    </citation>
    <scope>NUCLEOTIDE SEQUENCE [LARGE SCALE GENOMIC DNA]</scope>
    <source>
        <strain evidence="1">DSM 17241</strain>
    </source>
</reference>
<name>B0P8L6_9FIRM</name>
<reference evidence="1" key="2">
    <citation type="submission" date="2013-09" db="EMBL/GenBank/DDBJ databases">
        <title>Draft genome sequence of Anaerotruncus colihominis(DSM 17241).</title>
        <authorList>
            <person name="Sudarsanam P."/>
            <person name="Ley R."/>
            <person name="Guruge J."/>
            <person name="Turnbaugh P.J."/>
            <person name="Mahowald M."/>
            <person name="Liep D."/>
            <person name="Gordon J."/>
        </authorList>
    </citation>
    <scope>NUCLEOTIDE SEQUENCE</scope>
    <source>
        <strain evidence="1">DSM 17241</strain>
    </source>
</reference>
<accession>B0P8L6</accession>
<organism evidence="1 2">
    <name type="scientific">Anaerotruncus colihominis DSM 17241</name>
    <dbReference type="NCBI Taxonomy" id="445972"/>
    <lineage>
        <taxon>Bacteria</taxon>
        <taxon>Bacillati</taxon>
        <taxon>Bacillota</taxon>
        <taxon>Clostridia</taxon>
        <taxon>Eubacteriales</taxon>
        <taxon>Oscillospiraceae</taxon>
        <taxon>Anaerotruncus</taxon>
    </lineage>
</organism>
<dbReference type="HOGENOM" id="CLU_3076119_0_0_9"/>
<sequence>MSKQPMSSDKIVVLQLYLAHLSTLRAGVFSSKAMEENAAWRIFFIHTAKIYM</sequence>
<proteinExistence type="predicted"/>
<evidence type="ECO:0000313" key="2">
    <source>
        <dbReference type="Proteomes" id="UP000003803"/>
    </source>
</evidence>
<evidence type="ECO:0000313" key="1">
    <source>
        <dbReference type="EMBL" id="EDS12262.1"/>
    </source>
</evidence>
<dbReference type="Proteomes" id="UP000003803">
    <property type="component" value="Unassembled WGS sequence"/>
</dbReference>
<keyword evidence="2" id="KW-1185">Reference proteome</keyword>
<dbReference type="EMBL" id="ABGD02000007">
    <property type="protein sequence ID" value="EDS12262.1"/>
    <property type="molecule type" value="Genomic_DNA"/>
</dbReference>
<gene>
    <name evidence="1" type="ORF">ANACOL_01105</name>
</gene>
<comment type="caution">
    <text evidence="1">The sequence shown here is derived from an EMBL/GenBank/DDBJ whole genome shotgun (WGS) entry which is preliminary data.</text>
</comment>
<dbReference type="AlphaFoldDB" id="B0P8L6"/>